<dbReference type="PRINTS" id="PR00050">
    <property type="entry name" value="COLDSHOCK"/>
</dbReference>
<dbReference type="InterPro" id="IPR050181">
    <property type="entry name" value="Cold_shock_domain"/>
</dbReference>
<dbReference type="InterPro" id="IPR012340">
    <property type="entry name" value="NA-bd_OB-fold"/>
</dbReference>
<evidence type="ECO:0000313" key="10">
    <source>
        <dbReference type="Proteomes" id="UP000595498"/>
    </source>
</evidence>
<dbReference type="EMBL" id="CP068224">
    <property type="protein sequence ID" value="QQT55151.1"/>
    <property type="molecule type" value="Genomic_DNA"/>
</dbReference>
<dbReference type="Proteomes" id="UP000595498">
    <property type="component" value="Chromosome"/>
</dbReference>
<dbReference type="EMBL" id="CABWMV010000027">
    <property type="protein sequence ID" value="VXD07222.1"/>
    <property type="molecule type" value="Genomic_DNA"/>
</dbReference>
<evidence type="ECO:0000313" key="6">
    <source>
        <dbReference type="EMBL" id="SPZ94357.1"/>
    </source>
</evidence>
<dbReference type="GeneID" id="88831684"/>
<dbReference type="PANTHER" id="PTHR11544">
    <property type="entry name" value="COLD SHOCK DOMAIN CONTAINING PROTEINS"/>
    <property type="match status" value="1"/>
</dbReference>
<dbReference type="PROSITE" id="PS00352">
    <property type="entry name" value="CSD_1"/>
    <property type="match status" value="1"/>
</dbReference>
<dbReference type="InterPro" id="IPR019844">
    <property type="entry name" value="CSD_CS"/>
</dbReference>
<reference evidence="7 9" key="2">
    <citation type="submission" date="2019-10" db="EMBL/GenBank/DDBJ databases">
        <authorList>
            <person name="Karimi E."/>
        </authorList>
    </citation>
    <scope>NUCLEOTIDE SEQUENCE [LARGE SCALE GENOMIC DNA]</scope>
    <source>
        <strain evidence="7">Sphingobacterium sp. 8BC</strain>
    </source>
</reference>
<protein>
    <submittedName>
        <fullName evidence="5">Cold shock domain-containing protein</fullName>
    </submittedName>
    <submittedName>
        <fullName evidence="6">Cold shock-like protein CspE</fullName>
    </submittedName>
    <submittedName>
        <fullName evidence="7">DNA-binding transcriptional repressor</fullName>
    </submittedName>
</protein>
<dbReference type="InterPro" id="IPR012156">
    <property type="entry name" value="Cold_shock_CspA"/>
</dbReference>
<dbReference type="GO" id="GO:0005829">
    <property type="term" value="C:cytosol"/>
    <property type="evidence" value="ECO:0007669"/>
    <property type="project" value="UniProtKB-ARBA"/>
</dbReference>
<evidence type="ECO:0000313" key="5">
    <source>
        <dbReference type="EMBL" id="QQT55151.1"/>
    </source>
</evidence>
<feature type="domain" description="CSD" evidence="4">
    <location>
        <begin position="1"/>
        <end position="62"/>
    </location>
</feature>
<dbReference type="GO" id="GO:0003677">
    <property type="term" value="F:DNA binding"/>
    <property type="evidence" value="ECO:0007669"/>
    <property type="project" value="UniProtKB-KW"/>
</dbReference>
<accession>A0A2X2JJA8</accession>
<proteinExistence type="predicted"/>
<comment type="subcellular location">
    <subcellularLocation>
        <location evidence="1 3">Cytoplasm</location>
    </subcellularLocation>
</comment>
<dbReference type="InterPro" id="IPR011129">
    <property type="entry name" value="CSD"/>
</dbReference>
<evidence type="ECO:0000256" key="3">
    <source>
        <dbReference type="RuleBase" id="RU000408"/>
    </source>
</evidence>
<dbReference type="SUPFAM" id="SSF50249">
    <property type="entry name" value="Nucleic acid-binding proteins"/>
    <property type="match status" value="1"/>
</dbReference>
<keyword evidence="10" id="KW-1185">Reference proteome</keyword>
<dbReference type="AlphaFoldDB" id="A0A2X2JJA8"/>
<dbReference type="PROSITE" id="PS51857">
    <property type="entry name" value="CSD_2"/>
    <property type="match status" value="1"/>
</dbReference>
<gene>
    <name evidence="6" type="primary">cspE</name>
    <name evidence="5" type="ORF">I6I98_07840</name>
    <name evidence="6" type="ORF">NCTC11343_05245</name>
    <name evidence="7" type="ORF">SPHINGO8BC_80120</name>
</gene>
<name>A0A2X2JJA8_SPHMU</name>
<evidence type="ECO:0000259" key="4">
    <source>
        <dbReference type="PROSITE" id="PS51857"/>
    </source>
</evidence>
<reference evidence="5 10" key="3">
    <citation type="submission" date="2021-01" db="EMBL/GenBank/DDBJ databases">
        <title>FDA dAtabase for Regulatory Grade micrObial Sequences (FDA-ARGOS): Supporting development and validation of Infectious Disease Dx tests.</title>
        <authorList>
            <person name="Sproer C."/>
            <person name="Gronow S."/>
            <person name="Severitt S."/>
            <person name="Schroder I."/>
            <person name="Tallon L."/>
            <person name="Sadzewicz L."/>
            <person name="Zhao X."/>
            <person name="Boylan J."/>
            <person name="Ott S."/>
            <person name="Bowen H."/>
            <person name="Vavikolanu K."/>
            <person name="Mehta A."/>
            <person name="Aluvathingal J."/>
            <person name="Nadendla S."/>
            <person name="Lowell S."/>
            <person name="Myers T."/>
            <person name="Yan Y."/>
            <person name="Sichtig H."/>
        </authorList>
    </citation>
    <scope>NUCLEOTIDE SEQUENCE [LARGE SCALE GENOMIC DNA]</scope>
    <source>
        <strain evidence="5 10">FDAARGOS_1141</strain>
    </source>
</reference>
<dbReference type="Proteomes" id="UP000432350">
    <property type="component" value="Unassembled WGS sequence"/>
</dbReference>
<dbReference type="RefSeq" id="WP_046672944.1">
    <property type="nucleotide sequence ID" value="NZ_CP068086.1"/>
</dbReference>
<evidence type="ECO:0000256" key="2">
    <source>
        <dbReference type="ARBA" id="ARBA00022490"/>
    </source>
</evidence>
<keyword evidence="2" id="KW-0963">Cytoplasm</keyword>
<dbReference type="EMBL" id="UAUU01000011">
    <property type="protein sequence ID" value="SPZ94357.1"/>
    <property type="molecule type" value="Genomic_DNA"/>
</dbReference>
<evidence type="ECO:0000313" key="8">
    <source>
        <dbReference type="Proteomes" id="UP000251241"/>
    </source>
</evidence>
<keyword evidence="7" id="KW-0238">DNA-binding</keyword>
<dbReference type="PIRSF" id="PIRSF002599">
    <property type="entry name" value="Cold_shock_A"/>
    <property type="match status" value="1"/>
</dbReference>
<sequence length="63" mass="6807">MNTGKIKFFNETKGFGFITPEDGSADVFVHVSALKNQVSEGDVVTYDVERTPKGISATNVKLA</sequence>
<dbReference type="SMART" id="SM00357">
    <property type="entry name" value="CSP"/>
    <property type="match status" value="1"/>
</dbReference>
<accession>A0A654DMN9</accession>
<evidence type="ECO:0000313" key="9">
    <source>
        <dbReference type="Proteomes" id="UP000432350"/>
    </source>
</evidence>
<dbReference type="Proteomes" id="UP000251241">
    <property type="component" value="Unassembled WGS sequence"/>
</dbReference>
<evidence type="ECO:0000313" key="7">
    <source>
        <dbReference type="EMBL" id="VXD07222.1"/>
    </source>
</evidence>
<dbReference type="Gene3D" id="2.40.50.140">
    <property type="entry name" value="Nucleic acid-binding proteins"/>
    <property type="match status" value="1"/>
</dbReference>
<reference evidence="6 8" key="1">
    <citation type="submission" date="2018-06" db="EMBL/GenBank/DDBJ databases">
        <authorList>
            <consortium name="Pathogen Informatics"/>
            <person name="Doyle S."/>
        </authorList>
    </citation>
    <scope>NUCLEOTIDE SEQUENCE [LARGE SCALE GENOMIC DNA]</scope>
    <source>
        <strain evidence="6 8">NCTC11343</strain>
    </source>
</reference>
<dbReference type="Pfam" id="PF00313">
    <property type="entry name" value="CSD"/>
    <property type="match status" value="1"/>
</dbReference>
<dbReference type="InterPro" id="IPR002059">
    <property type="entry name" value="CSP_DNA-bd"/>
</dbReference>
<organism evidence="6 8">
    <name type="scientific">Sphingobacterium multivorum</name>
    <dbReference type="NCBI Taxonomy" id="28454"/>
    <lineage>
        <taxon>Bacteria</taxon>
        <taxon>Pseudomonadati</taxon>
        <taxon>Bacteroidota</taxon>
        <taxon>Sphingobacteriia</taxon>
        <taxon>Sphingobacteriales</taxon>
        <taxon>Sphingobacteriaceae</taxon>
        <taxon>Sphingobacterium</taxon>
    </lineage>
</organism>
<evidence type="ECO:0000256" key="1">
    <source>
        <dbReference type="ARBA" id="ARBA00004496"/>
    </source>
</evidence>
<dbReference type="CDD" id="cd04458">
    <property type="entry name" value="CSP_CDS"/>
    <property type="match status" value="1"/>
</dbReference>